<comment type="cofactor">
    <cofactor evidence="5">
        <name>Zn(2+)</name>
        <dbReference type="ChEBI" id="CHEBI:29105"/>
    </cofactor>
    <text evidence="5">Binds 1 zinc ion per subunit.</text>
</comment>
<evidence type="ECO:0000313" key="7">
    <source>
        <dbReference type="EMBL" id="NYZ67595.1"/>
    </source>
</evidence>
<dbReference type="EC" id="3.5.4.28" evidence="5"/>
<dbReference type="SUPFAM" id="SSF51338">
    <property type="entry name" value="Composite domain of metallo-dependent hydrolases"/>
    <property type="match status" value="1"/>
</dbReference>
<dbReference type="FunFam" id="3.20.20.140:FF:000014">
    <property type="entry name" value="5-methylthioadenosine/S-adenosylhomocysteine deaminase"/>
    <property type="match status" value="1"/>
</dbReference>
<dbReference type="Gene3D" id="3.20.20.140">
    <property type="entry name" value="Metal-dependent hydrolases"/>
    <property type="match status" value="1"/>
</dbReference>
<feature type="binding site" evidence="5">
    <location>
        <position position="75"/>
    </location>
    <ligand>
        <name>Zn(2+)</name>
        <dbReference type="ChEBI" id="CHEBI:29105"/>
    </ligand>
</feature>
<feature type="binding site" evidence="5">
    <location>
        <position position="225"/>
    </location>
    <ligand>
        <name>substrate</name>
    </ligand>
</feature>
<reference evidence="7 8" key="1">
    <citation type="submission" date="2020-07" db="EMBL/GenBank/DDBJ databases">
        <title>Endozoicomonas sp. nov., isolated from sediment.</title>
        <authorList>
            <person name="Gu T."/>
        </authorList>
    </citation>
    <scope>NUCLEOTIDE SEQUENCE [LARGE SCALE GENOMIC DNA]</scope>
    <source>
        <strain evidence="7 8">SM1973</strain>
    </source>
</reference>
<keyword evidence="8" id="KW-1185">Reference proteome</keyword>
<dbReference type="EC" id="3.5.4.31" evidence="5"/>
<dbReference type="InterPro" id="IPR011059">
    <property type="entry name" value="Metal-dep_hydrolase_composite"/>
</dbReference>
<name>A0A853IEJ3_9GAMM</name>
<keyword evidence="3 5" id="KW-0378">Hydrolase</keyword>
<comment type="function">
    <text evidence="5">Catalyzes the deamination of 5-methylthioadenosine and S-adenosyl-L-homocysteine into 5-methylthioinosine and S-inosyl-L-homocysteine, respectively. Is also able to deaminate adenosine.</text>
</comment>
<dbReference type="InterPro" id="IPR050287">
    <property type="entry name" value="MTA/SAH_deaminase"/>
</dbReference>
<feature type="binding site" evidence="5">
    <location>
        <position position="73"/>
    </location>
    <ligand>
        <name>Zn(2+)</name>
        <dbReference type="ChEBI" id="CHEBI:29105"/>
    </ligand>
</feature>
<evidence type="ECO:0000256" key="3">
    <source>
        <dbReference type="ARBA" id="ARBA00022801"/>
    </source>
</evidence>
<dbReference type="GO" id="GO:0050270">
    <property type="term" value="F:S-adenosylhomocysteine deaminase activity"/>
    <property type="evidence" value="ECO:0007669"/>
    <property type="project" value="UniProtKB-UniRule"/>
</dbReference>
<comment type="caution">
    <text evidence="5">Lacks conserved residue(s) required for the propagation of feature annotation.</text>
</comment>
<evidence type="ECO:0000256" key="1">
    <source>
        <dbReference type="ARBA" id="ARBA00006745"/>
    </source>
</evidence>
<dbReference type="Proteomes" id="UP000569732">
    <property type="component" value="Unassembled WGS sequence"/>
</dbReference>
<dbReference type="PANTHER" id="PTHR43794:SF11">
    <property type="entry name" value="AMIDOHYDROLASE-RELATED DOMAIN-CONTAINING PROTEIN"/>
    <property type="match status" value="1"/>
</dbReference>
<dbReference type="GO" id="GO:0046872">
    <property type="term" value="F:metal ion binding"/>
    <property type="evidence" value="ECO:0007669"/>
    <property type="project" value="UniProtKB-KW"/>
</dbReference>
<organism evidence="7 8">
    <name type="scientific">Spartinivicinus marinus</name>
    <dbReference type="NCBI Taxonomy" id="2994442"/>
    <lineage>
        <taxon>Bacteria</taxon>
        <taxon>Pseudomonadati</taxon>
        <taxon>Pseudomonadota</taxon>
        <taxon>Gammaproteobacteria</taxon>
        <taxon>Oceanospirillales</taxon>
        <taxon>Zooshikellaceae</taxon>
        <taxon>Spartinivicinus</taxon>
    </lineage>
</organism>
<evidence type="ECO:0000256" key="2">
    <source>
        <dbReference type="ARBA" id="ARBA00022723"/>
    </source>
</evidence>
<accession>A0A853IEJ3</accession>
<keyword evidence="2 5" id="KW-0479">Metal-binding</keyword>
<dbReference type="InterPro" id="IPR006680">
    <property type="entry name" value="Amidohydro-rel"/>
</dbReference>
<feature type="binding site" evidence="5">
    <location>
        <position position="310"/>
    </location>
    <ligand>
        <name>substrate</name>
    </ligand>
</feature>
<protein>
    <recommendedName>
        <fullName evidence="5">5-methylthioadenosine/S-adenosylhomocysteine deaminase</fullName>
        <shortName evidence="5">MTA/SAH deaminase</shortName>
        <ecNumber evidence="5">3.5.4.28</ecNumber>
        <ecNumber evidence="5">3.5.4.31</ecNumber>
    </recommendedName>
</protein>
<evidence type="ECO:0000256" key="4">
    <source>
        <dbReference type="ARBA" id="ARBA00022833"/>
    </source>
</evidence>
<dbReference type="Pfam" id="PF01979">
    <property type="entry name" value="Amidohydro_1"/>
    <property type="match status" value="1"/>
</dbReference>
<feature type="domain" description="Amidohydrolase-related" evidence="6">
    <location>
        <begin position="65"/>
        <end position="414"/>
    </location>
</feature>
<comment type="similarity">
    <text evidence="5">Belongs to the metallo-dependent hydrolases superfamily. MTA/SAH deaminase family.</text>
</comment>
<comment type="catalytic activity">
    <reaction evidence="5">
        <text>S-adenosyl-L-homocysteine + H2O + H(+) = S-inosyl-L-homocysteine + NH4(+)</text>
        <dbReference type="Rhea" id="RHEA:20716"/>
        <dbReference type="ChEBI" id="CHEBI:15377"/>
        <dbReference type="ChEBI" id="CHEBI:15378"/>
        <dbReference type="ChEBI" id="CHEBI:28938"/>
        <dbReference type="ChEBI" id="CHEBI:57856"/>
        <dbReference type="ChEBI" id="CHEBI:57985"/>
        <dbReference type="EC" id="3.5.4.28"/>
    </reaction>
</comment>
<dbReference type="Gene3D" id="2.30.40.10">
    <property type="entry name" value="Urease, subunit C, domain 1"/>
    <property type="match status" value="1"/>
</dbReference>
<feature type="binding site" evidence="5">
    <location>
        <position position="102"/>
    </location>
    <ligand>
        <name>substrate</name>
    </ligand>
</feature>
<feature type="binding site" evidence="5">
    <location>
        <position position="222"/>
    </location>
    <ligand>
        <name>Zn(2+)</name>
        <dbReference type="ChEBI" id="CHEBI:29105"/>
    </ligand>
</feature>
<dbReference type="InterPro" id="IPR032466">
    <property type="entry name" value="Metal_Hydrolase"/>
</dbReference>
<comment type="caution">
    <text evidence="7">The sequence shown here is derived from an EMBL/GenBank/DDBJ whole genome shotgun (WGS) entry which is preliminary data.</text>
</comment>
<gene>
    <name evidence="5" type="primary">mtaD</name>
    <name evidence="7" type="ORF">H0A36_16405</name>
</gene>
<keyword evidence="4 5" id="KW-0862">Zinc</keyword>
<dbReference type="HAMAP" id="MF_01281">
    <property type="entry name" value="MTA_SAH_deamin"/>
    <property type="match status" value="1"/>
</dbReference>
<dbReference type="GO" id="GO:0090614">
    <property type="term" value="F:5'-methylthioadenosine deaminase activity"/>
    <property type="evidence" value="ECO:0007669"/>
    <property type="project" value="UniProtKB-UniRule"/>
</dbReference>
<dbReference type="AlphaFoldDB" id="A0A853IEJ3"/>
<feature type="binding site" evidence="5">
    <location>
        <position position="195"/>
    </location>
    <ligand>
        <name>substrate</name>
    </ligand>
</feature>
<dbReference type="SUPFAM" id="SSF51556">
    <property type="entry name" value="Metallo-dependent hydrolases"/>
    <property type="match status" value="1"/>
</dbReference>
<proteinExistence type="inferred from homology"/>
<dbReference type="CDD" id="cd01298">
    <property type="entry name" value="ATZ_TRZ_like"/>
    <property type="match status" value="1"/>
</dbReference>
<dbReference type="EMBL" id="JACCKB010000027">
    <property type="protein sequence ID" value="NYZ67595.1"/>
    <property type="molecule type" value="Genomic_DNA"/>
</dbReference>
<dbReference type="NCBIfam" id="NF006549">
    <property type="entry name" value="PRK09045.1"/>
    <property type="match status" value="1"/>
</dbReference>
<dbReference type="InterPro" id="IPR023512">
    <property type="entry name" value="Deaminase_MtaD/DadD"/>
</dbReference>
<dbReference type="RefSeq" id="WP_180569615.1">
    <property type="nucleotide sequence ID" value="NZ_JACCKB010000027.1"/>
</dbReference>
<comment type="similarity">
    <text evidence="1">Belongs to the metallo-dependent hydrolases superfamily. ATZ/TRZ family.</text>
</comment>
<sequence>MSESTQQVDTLIHAGWVIPVNASQDILEDHSVAITNGKITAIMPTAEAKQQLQAKHNYDLTAHAVIPGLINAHGHAAMTLFRGKADDLALMTWLNDHIWPAEAACVCDDFVRDGTKLAIAEMLRCGTTTYSDMYFFPDTAAQVAIDANIRAQITFPIMDFPTSWAQNHDEYFNKGLAVYKQFKQAELVDIAFGPHAPYTVSDAPIEKIAQLSADMNAMVQMHIHETAHEVEEGIKLHGKRPMQRLADLGLLSSRLQCVHMTQIDDSDIALLQQYGSHIVHCPESNLKLASGFSPIDKLRKAGVNVALGTDGAASNNDLDMIGEMRTAAILAKAVHQDAEAVSAYEALKMATLNGAKALGIDDTTGSLEPGKAADIAAVRLDDLENLPLYNPVSQLVYTASSRQVSHVWVNGKLVLDNRELTTLDIDEIKQLVADWKSRILSAQA</sequence>
<evidence type="ECO:0000313" key="8">
    <source>
        <dbReference type="Proteomes" id="UP000569732"/>
    </source>
</evidence>
<evidence type="ECO:0000259" key="6">
    <source>
        <dbReference type="Pfam" id="PF01979"/>
    </source>
</evidence>
<evidence type="ECO:0000256" key="5">
    <source>
        <dbReference type="HAMAP-Rule" id="MF_01281"/>
    </source>
</evidence>
<dbReference type="PANTHER" id="PTHR43794">
    <property type="entry name" value="AMINOHYDROLASE SSNA-RELATED"/>
    <property type="match status" value="1"/>
</dbReference>
<feature type="binding site" evidence="5">
    <location>
        <position position="310"/>
    </location>
    <ligand>
        <name>Zn(2+)</name>
        <dbReference type="ChEBI" id="CHEBI:29105"/>
    </ligand>
</feature>
<comment type="catalytic activity">
    <reaction evidence="5">
        <text>S-methyl-5'-thioadenosine + H2O + H(+) = S-methyl-5'-thioinosine + NH4(+)</text>
        <dbReference type="Rhea" id="RHEA:25025"/>
        <dbReference type="ChEBI" id="CHEBI:15377"/>
        <dbReference type="ChEBI" id="CHEBI:15378"/>
        <dbReference type="ChEBI" id="CHEBI:17509"/>
        <dbReference type="ChEBI" id="CHEBI:28938"/>
        <dbReference type="ChEBI" id="CHEBI:48595"/>
        <dbReference type="EC" id="3.5.4.31"/>
    </reaction>
</comment>